<sequence length="159" mass="17154">MSLRVVTSDDWPLWRDLRVAALTDAPHAFRARLADWESGGREQWRARLATPGAHHVVAVRDGRPVGMVRGVPGDGPRSELRSLWVDSEARGAGVGDRLVASVTAWALRSGARTLRLAVVPGNEAALALYLRHGFVAVGAPGEPLADGVTRERVLDKALR</sequence>
<keyword evidence="5" id="KW-1185">Reference proteome</keyword>
<keyword evidence="2" id="KW-0012">Acyltransferase</keyword>
<dbReference type="PANTHER" id="PTHR43877">
    <property type="entry name" value="AMINOALKYLPHOSPHONATE N-ACETYLTRANSFERASE-RELATED-RELATED"/>
    <property type="match status" value="1"/>
</dbReference>
<keyword evidence="4" id="KW-0689">Ribosomal protein</keyword>
<evidence type="ECO:0000259" key="3">
    <source>
        <dbReference type="PROSITE" id="PS51186"/>
    </source>
</evidence>
<name>A0A286DVJ5_9ACTN</name>
<dbReference type="Pfam" id="PF00583">
    <property type="entry name" value="Acetyltransf_1"/>
    <property type="match status" value="1"/>
</dbReference>
<reference evidence="4 5" key="1">
    <citation type="submission" date="2017-09" db="EMBL/GenBank/DDBJ databases">
        <authorList>
            <person name="Ehlers B."/>
            <person name="Leendertz F.H."/>
        </authorList>
    </citation>
    <scope>NUCLEOTIDE SEQUENCE [LARGE SCALE GENOMIC DNA]</scope>
    <source>
        <strain evidence="4 5">CGMCC 4.7095</strain>
    </source>
</reference>
<dbReference type="SUPFAM" id="SSF55729">
    <property type="entry name" value="Acyl-CoA N-acyltransferases (Nat)"/>
    <property type="match status" value="1"/>
</dbReference>
<dbReference type="GO" id="GO:0016747">
    <property type="term" value="F:acyltransferase activity, transferring groups other than amino-acyl groups"/>
    <property type="evidence" value="ECO:0007669"/>
    <property type="project" value="InterPro"/>
</dbReference>
<dbReference type="PANTHER" id="PTHR43877:SF2">
    <property type="entry name" value="AMINOALKYLPHOSPHONATE N-ACETYLTRANSFERASE-RELATED"/>
    <property type="match status" value="1"/>
</dbReference>
<protein>
    <submittedName>
        <fullName evidence="4">Ribosomal protein S18 acetylase RimI</fullName>
    </submittedName>
</protein>
<dbReference type="InterPro" id="IPR050832">
    <property type="entry name" value="Bact_Acetyltransf"/>
</dbReference>
<dbReference type="Proteomes" id="UP000219072">
    <property type="component" value="Unassembled WGS sequence"/>
</dbReference>
<dbReference type="CDD" id="cd04301">
    <property type="entry name" value="NAT_SF"/>
    <property type="match status" value="1"/>
</dbReference>
<gene>
    <name evidence="4" type="ORF">SAMN06297387_10716</name>
</gene>
<accession>A0A286DVJ5</accession>
<dbReference type="InterPro" id="IPR016181">
    <property type="entry name" value="Acyl_CoA_acyltransferase"/>
</dbReference>
<keyword evidence="4" id="KW-0687">Ribonucleoprotein</keyword>
<evidence type="ECO:0000256" key="1">
    <source>
        <dbReference type="ARBA" id="ARBA00022679"/>
    </source>
</evidence>
<feature type="domain" description="N-acetyltransferase" evidence="3">
    <location>
        <begin position="1"/>
        <end position="159"/>
    </location>
</feature>
<dbReference type="InterPro" id="IPR000182">
    <property type="entry name" value="GNAT_dom"/>
</dbReference>
<dbReference type="EMBL" id="OCNE01000007">
    <property type="protein sequence ID" value="SOD62643.1"/>
    <property type="molecule type" value="Genomic_DNA"/>
</dbReference>
<evidence type="ECO:0000313" key="4">
    <source>
        <dbReference type="EMBL" id="SOD62643.1"/>
    </source>
</evidence>
<organism evidence="4 5">
    <name type="scientific">Streptomyces zhaozhouensis</name>
    <dbReference type="NCBI Taxonomy" id="1300267"/>
    <lineage>
        <taxon>Bacteria</taxon>
        <taxon>Bacillati</taxon>
        <taxon>Actinomycetota</taxon>
        <taxon>Actinomycetes</taxon>
        <taxon>Kitasatosporales</taxon>
        <taxon>Streptomycetaceae</taxon>
        <taxon>Streptomyces</taxon>
    </lineage>
</organism>
<keyword evidence="1" id="KW-0808">Transferase</keyword>
<evidence type="ECO:0000256" key="2">
    <source>
        <dbReference type="ARBA" id="ARBA00023315"/>
    </source>
</evidence>
<dbReference type="GO" id="GO:0005840">
    <property type="term" value="C:ribosome"/>
    <property type="evidence" value="ECO:0007669"/>
    <property type="project" value="UniProtKB-KW"/>
</dbReference>
<dbReference type="PROSITE" id="PS51186">
    <property type="entry name" value="GNAT"/>
    <property type="match status" value="1"/>
</dbReference>
<proteinExistence type="predicted"/>
<evidence type="ECO:0000313" key="5">
    <source>
        <dbReference type="Proteomes" id="UP000219072"/>
    </source>
</evidence>
<dbReference type="Gene3D" id="3.40.630.30">
    <property type="match status" value="1"/>
</dbReference>
<dbReference type="AlphaFoldDB" id="A0A286DVJ5"/>